<feature type="compositionally biased region" description="Pro residues" evidence="1">
    <location>
        <begin position="15"/>
        <end position="27"/>
    </location>
</feature>
<evidence type="ECO:0000313" key="3">
    <source>
        <dbReference type="Proteomes" id="UP000823388"/>
    </source>
</evidence>
<sequence length="104" mass="10741">MEPPLLRVPGAAPSSSPPPVVSSLAPPPHSCADCGGGLGARDAVSYLHGGRPRRSQHLRAVDLQAHAGAWYICLSLSLHSSLPISDPDPHMHRHTTDGASGSKG</sequence>
<feature type="region of interest" description="Disordered" evidence="1">
    <location>
        <begin position="1"/>
        <end position="27"/>
    </location>
</feature>
<evidence type="ECO:0000256" key="1">
    <source>
        <dbReference type="SAM" id="MobiDB-lite"/>
    </source>
</evidence>
<keyword evidence="3" id="KW-1185">Reference proteome</keyword>
<feature type="region of interest" description="Disordered" evidence="1">
    <location>
        <begin position="83"/>
        <end position="104"/>
    </location>
</feature>
<reference evidence="2" key="1">
    <citation type="submission" date="2020-05" db="EMBL/GenBank/DDBJ databases">
        <title>WGS assembly of Panicum virgatum.</title>
        <authorList>
            <person name="Lovell J.T."/>
            <person name="Jenkins J."/>
            <person name="Shu S."/>
            <person name="Juenger T.E."/>
            <person name="Schmutz J."/>
        </authorList>
    </citation>
    <scope>NUCLEOTIDE SEQUENCE</scope>
    <source>
        <strain evidence="2">AP13</strain>
    </source>
</reference>
<dbReference type="AlphaFoldDB" id="A0A8T0T9X4"/>
<name>A0A8T0T9X4_PANVG</name>
<proteinExistence type="predicted"/>
<organism evidence="2 3">
    <name type="scientific">Panicum virgatum</name>
    <name type="common">Blackwell switchgrass</name>
    <dbReference type="NCBI Taxonomy" id="38727"/>
    <lineage>
        <taxon>Eukaryota</taxon>
        <taxon>Viridiplantae</taxon>
        <taxon>Streptophyta</taxon>
        <taxon>Embryophyta</taxon>
        <taxon>Tracheophyta</taxon>
        <taxon>Spermatophyta</taxon>
        <taxon>Magnoliopsida</taxon>
        <taxon>Liliopsida</taxon>
        <taxon>Poales</taxon>
        <taxon>Poaceae</taxon>
        <taxon>PACMAD clade</taxon>
        <taxon>Panicoideae</taxon>
        <taxon>Panicodae</taxon>
        <taxon>Paniceae</taxon>
        <taxon>Panicinae</taxon>
        <taxon>Panicum</taxon>
        <taxon>Panicum sect. Hiantes</taxon>
    </lineage>
</organism>
<evidence type="ECO:0000313" key="2">
    <source>
        <dbReference type="EMBL" id="KAG2607077.1"/>
    </source>
</evidence>
<gene>
    <name evidence="2" type="ORF">PVAP13_4NG186511</name>
</gene>
<dbReference type="EMBL" id="CM029044">
    <property type="protein sequence ID" value="KAG2607077.1"/>
    <property type="molecule type" value="Genomic_DNA"/>
</dbReference>
<comment type="caution">
    <text evidence="2">The sequence shown here is derived from an EMBL/GenBank/DDBJ whole genome shotgun (WGS) entry which is preliminary data.</text>
</comment>
<feature type="compositionally biased region" description="Basic and acidic residues" evidence="1">
    <location>
        <begin position="87"/>
        <end position="96"/>
    </location>
</feature>
<accession>A0A8T0T9X4</accession>
<dbReference type="Proteomes" id="UP000823388">
    <property type="component" value="Chromosome 4N"/>
</dbReference>
<protein>
    <submittedName>
        <fullName evidence="2">Uncharacterized protein</fullName>
    </submittedName>
</protein>